<dbReference type="InterPro" id="IPR046985">
    <property type="entry name" value="IP5"/>
</dbReference>
<dbReference type="PANTHER" id="PTHR11200">
    <property type="entry name" value="INOSITOL 5-PHOSPHATASE"/>
    <property type="match status" value="1"/>
</dbReference>
<keyword evidence="3" id="KW-0255">Endonuclease</keyword>
<keyword evidence="4" id="KW-1185">Reference proteome</keyword>
<dbReference type="SMART" id="SM00128">
    <property type="entry name" value="IPPc"/>
    <property type="match status" value="1"/>
</dbReference>
<dbReference type="InterPro" id="IPR000300">
    <property type="entry name" value="IPPc"/>
</dbReference>
<reference evidence="3" key="1">
    <citation type="submission" date="2021-12" db="EMBL/GenBank/DDBJ databases">
        <title>Convergent genome expansion in fungi linked to evolution of root-endophyte symbiosis.</title>
        <authorList>
            <consortium name="DOE Joint Genome Institute"/>
            <person name="Ke Y.-H."/>
            <person name="Bonito G."/>
            <person name="Liao H.-L."/>
            <person name="Looney B."/>
            <person name="Rojas-Flechas A."/>
            <person name="Nash J."/>
            <person name="Hameed K."/>
            <person name="Schadt C."/>
            <person name="Martin F."/>
            <person name="Crous P.W."/>
            <person name="Miettinen O."/>
            <person name="Magnuson J.K."/>
            <person name="Labbe J."/>
            <person name="Jacobson D."/>
            <person name="Doktycz M.J."/>
            <person name="Veneault-Fourrey C."/>
            <person name="Kuo A."/>
            <person name="Mondo S."/>
            <person name="Calhoun S."/>
            <person name="Riley R."/>
            <person name="Ohm R."/>
            <person name="LaButti K."/>
            <person name="Andreopoulos B."/>
            <person name="Pangilinan J."/>
            <person name="Nolan M."/>
            <person name="Tritt A."/>
            <person name="Clum A."/>
            <person name="Lipzen A."/>
            <person name="Daum C."/>
            <person name="Barry K."/>
            <person name="Grigoriev I.V."/>
            <person name="Vilgalys R."/>
        </authorList>
    </citation>
    <scope>NUCLEOTIDE SEQUENCE</scope>
    <source>
        <strain evidence="3">PMI_201</strain>
    </source>
</reference>
<dbReference type="EMBL" id="JAJTJA010000003">
    <property type="protein sequence ID" value="KAH8702432.1"/>
    <property type="molecule type" value="Genomic_DNA"/>
</dbReference>
<feature type="transmembrane region" description="Helical" evidence="1">
    <location>
        <begin position="400"/>
        <end position="419"/>
    </location>
</feature>
<dbReference type="RefSeq" id="XP_046075808.1">
    <property type="nucleotide sequence ID" value="XM_046210733.1"/>
</dbReference>
<dbReference type="SUPFAM" id="SSF56219">
    <property type="entry name" value="DNase I-like"/>
    <property type="match status" value="1"/>
</dbReference>
<keyword evidence="3" id="KW-0540">Nuclease</keyword>
<dbReference type="InterPro" id="IPR036691">
    <property type="entry name" value="Endo/exonu/phosph_ase_sf"/>
</dbReference>
<protein>
    <submittedName>
        <fullName evidence="3">Endonuclease/exonuclease/phosphatase</fullName>
    </submittedName>
</protein>
<dbReference type="Gene3D" id="3.60.10.10">
    <property type="entry name" value="Endonuclease/exonuclease/phosphatase"/>
    <property type="match status" value="1"/>
</dbReference>
<dbReference type="AlphaFoldDB" id="A0AAD4KWD6"/>
<keyword evidence="1" id="KW-1133">Transmembrane helix</keyword>
<evidence type="ECO:0000256" key="1">
    <source>
        <dbReference type="SAM" id="Phobius"/>
    </source>
</evidence>
<dbReference type="GeneID" id="70241020"/>
<dbReference type="PANTHER" id="PTHR11200:SF286">
    <property type="entry name" value="5-PHOSPHATASE, PUTATIVE (AFU_ORTHOLOGUE AFUA_5G07600)-RELATED"/>
    <property type="match status" value="1"/>
</dbReference>
<comment type="caution">
    <text evidence="3">The sequence shown here is derived from an EMBL/GenBank/DDBJ whole genome shotgun (WGS) entry which is preliminary data.</text>
</comment>
<dbReference type="Proteomes" id="UP001201262">
    <property type="component" value="Unassembled WGS sequence"/>
</dbReference>
<dbReference type="GO" id="GO:0046856">
    <property type="term" value="P:phosphatidylinositol dephosphorylation"/>
    <property type="evidence" value="ECO:0007669"/>
    <property type="project" value="InterPro"/>
</dbReference>
<keyword evidence="1" id="KW-0812">Transmembrane</keyword>
<keyword evidence="3" id="KW-0378">Hydrolase</keyword>
<accession>A0AAD4KWD6</accession>
<keyword evidence="1" id="KW-0472">Membrane</keyword>
<gene>
    <name evidence="3" type="ORF">BGW36DRAFT_290074</name>
</gene>
<evidence type="ECO:0000313" key="3">
    <source>
        <dbReference type="EMBL" id="KAH8702432.1"/>
    </source>
</evidence>
<dbReference type="Pfam" id="PF22669">
    <property type="entry name" value="Exo_endo_phos2"/>
    <property type="match status" value="1"/>
</dbReference>
<dbReference type="GO" id="GO:0004439">
    <property type="term" value="F:phosphatidylinositol-4,5-bisphosphate 5-phosphatase activity"/>
    <property type="evidence" value="ECO:0007669"/>
    <property type="project" value="TreeGrafter"/>
</dbReference>
<organism evidence="3 4">
    <name type="scientific">Talaromyces proteolyticus</name>
    <dbReference type="NCBI Taxonomy" id="1131652"/>
    <lineage>
        <taxon>Eukaryota</taxon>
        <taxon>Fungi</taxon>
        <taxon>Dikarya</taxon>
        <taxon>Ascomycota</taxon>
        <taxon>Pezizomycotina</taxon>
        <taxon>Eurotiomycetes</taxon>
        <taxon>Eurotiomycetidae</taxon>
        <taxon>Eurotiales</taxon>
        <taxon>Trichocomaceae</taxon>
        <taxon>Talaromyces</taxon>
        <taxon>Talaromyces sect. Bacilispori</taxon>
    </lineage>
</organism>
<evidence type="ECO:0000313" key="4">
    <source>
        <dbReference type="Proteomes" id="UP001201262"/>
    </source>
</evidence>
<name>A0AAD4KWD6_9EURO</name>
<proteinExistence type="predicted"/>
<sequence length="423" mass="47410">MEDLHFYILTFNCARNLIHRERFAAHLFDVLPPSKAAPEVLVLNLQEIAPIAYGFLGGSFIDPYVDAFNDAVNAACKIRWPREEVKYVNHVTNNCGLTVLLVFVRSDVADRISWTDTAEVGVGVQEMGNKGAVGARLGYSYSSDETVDFTFVAAHIAPMEDAYHRRNQDWRSIVERLVFTKGSPGRGEIDDRDEDTARLLQEERNSGQSSMYTPRSHLFFAGDLNYRTSDVPPAIKDYARFPQPDAAPEDAAHYSRLLTNDQLTRERRAKRTLYGLSEAAINFPPTYKYSYQAQLAALEDKEPTVWQWSKHRWPSCVQVHGYNALPLFPTSDHRAVALAVTVPLKPIPRPPPSSFDDDVRVNPPFSIDPNWKSRRVSARVKEAVVGGLAYLVLTREGNGFLLAAAIGMFGGWFVLQSLVMGDA</sequence>
<dbReference type="GO" id="GO:0004519">
    <property type="term" value="F:endonuclease activity"/>
    <property type="evidence" value="ECO:0007669"/>
    <property type="project" value="UniProtKB-KW"/>
</dbReference>
<evidence type="ECO:0000259" key="2">
    <source>
        <dbReference type="SMART" id="SM00128"/>
    </source>
</evidence>
<feature type="domain" description="Inositol polyphosphate-related phosphatase" evidence="2">
    <location>
        <begin position="2"/>
        <end position="348"/>
    </location>
</feature>